<sequence>MNKILSRIVFKRRISIAPNSTIFKSQKPKTITYYYGYKKLGSRRVGLSFNVGKDFKKGKIKGGQRMKK</sequence>
<name>A0A316KYM6_9FLAO</name>
<dbReference type="RefSeq" id="WP_109659102.1">
    <property type="nucleotide sequence ID" value="NZ_QGEG01000001.1"/>
</dbReference>
<evidence type="ECO:0000313" key="2">
    <source>
        <dbReference type="Proteomes" id="UP000245762"/>
    </source>
</evidence>
<gene>
    <name evidence="1" type="ORF">DKG77_00325</name>
</gene>
<evidence type="ECO:0008006" key="3">
    <source>
        <dbReference type="Google" id="ProtNLM"/>
    </source>
</evidence>
<evidence type="ECO:0000313" key="1">
    <source>
        <dbReference type="EMBL" id="PWL39322.1"/>
    </source>
</evidence>
<dbReference type="AlphaFoldDB" id="A0A316KYM6"/>
<accession>A0A316KYM6</accession>
<dbReference type="Proteomes" id="UP000245762">
    <property type="component" value="Unassembled WGS sequence"/>
</dbReference>
<reference evidence="1 2" key="1">
    <citation type="submission" date="2018-05" db="EMBL/GenBank/DDBJ databases">
        <title>Complete genome sequence of Flagellimonas aquimarina ECD12 isolated from seaweed Ecklonia cava.</title>
        <authorList>
            <person name="Choi S."/>
            <person name="Seong C."/>
        </authorList>
    </citation>
    <scope>NUCLEOTIDE SEQUENCE [LARGE SCALE GENOMIC DNA]</scope>
    <source>
        <strain evidence="1 2">ECD12</strain>
    </source>
</reference>
<dbReference type="EMBL" id="QGEG01000001">
    <property type="protein sequence ID" value="PWL39322.1"/>
    <property type="molecule type" value="Genomic_DNA"/>
</dbReference>
<protein>
    <recommendedName>
        <fullName evidence="3">DUF4236 domain-containing protein</fullName>
    </recommendedName>
</protein>
<organism evidence="1 2">
    <name type="scientific">Flagellimonas aquimarina</name>
    <dbReference type="NCBI Taxonomy" id="2201895"/>
    <lineage>
        <taxon>Bacteria</taxon>
        <taxon>Pseudomonadati</taxon>
        <taxon>Bacteroidota</taxon>
        <taxon>Flavobacteriia</taxon>
        <taxon>Flavobacteriales</taxon>
        <taxon>Flavobacteriaceae</taxon>
        <taxon>Flagellimonas</taxon>
    </lineage>
</organism>
<proteinExistence type="predicted"/>
<comment type="caution">
    <text evidence="1">The sequence shown here is derived from an EMBL/GenBank/DDBJ whole genome shotgun (WGS) entry which is preliminary data.</text>
</comment>
<keyword evidence="2" id="KW-1185">Reference proteome</keyword>